<evidence type="ECO:0000256" key="1">
    <source>
        <dbReference type="SAM" id="MobiDB-lite"/>
    </source>
</evidence>
<dbReference type="EMBL" id="CP002593">
    <property type="protein sequence ID" value="AEA25831.1"/>
    <property type="molecule type" value="Genomic_DNA"/>
</dbReference>
<accession>F4D0X9</accession>
<dbReference type="HOGENOM" id="CLU_131550_2_0_11"/>
<dbReference type="eggNOG" id="ENOG503315W">
    <property type="taxonomic scope" value="Bacteria"/>
</dbReference>
<feature type="compositionally biased region" description="Pro residues" evidence="1">
    <location>
        <begin position="1"/>
        <end position="12"/>
    </location>
</feature>
<dbReference type="STRING" id="675635.Psed_3661"/>
<organism evidence="3 4">
    <name type="scientific">Pseudonocardia dioxanivorans (strain ATCC 55486 / DSM 44775 / JCM 13855 / CB1190)</name>
    <dbReference type="NCBI Taxonomy" id="675635"/>
    <lineage>
        <taxon>Bacteria</taxon>
        <taxon>Bacillati</taxon>
        <taxon>Actinomycetota</taxon>
        <taxon>Actinomycetes</taxon>
        <taxon>Pseudonocardiales</taxon>
        <taxon>Pseudonocardiaceae</taxon>
        <taxon>Pseudonocardia</taxon>
    </lineage>
</organism>
<reference evidence="3 4" key="1">
    <citation type="journal article" date="2011" name="J. Bacteriol.">
        <title>Genome sequence of the 1,4-dioxane-degrading Pseudonocardia dioxanivorans strain CB1190.</title>
        <authorList>
            <person name="Sales C.M."/>
            <person name="Mahendra S."/>
            <person name="Grostern A."/>
            <person name="Parales R.E."/>
            <person name="Goodwin L.A."/>
            <person name="Woyke T."/>
            <person name="Nolan M."/>
            <person name="Lapidus A."/>
            <person name="Chertkov O."/>
            <person name="Ovchinnikova G."/>
            <person name="Sczyrba A."/>
            <person name="Alvarez-Cohen L."/>
        </authorList>
    </citation>
    <scope>NUCLEOTIDE SEQUENCE [LARGE SCALE GENOMIC DNA]</scope>
    <source>
        <strain evidence="4">ATCC 55486 / DSM 44775 / JCM 13855 / CB1190</strain>
    </source>
</reference>
<dbReference type="InterPro" id="IPR007278">
    <property type="entry name" value="DUF397"/>
</dbReference>
<feature type="region of interest" description="Disordered" evidence="1">
    <location>
        <begin position="1"/>
        <end position="30"/>
    </location>
</feature>
<sequence>MTAVPPATPAPGPDATRTPTAVGGADVDRSARPWVRAPELGTVRWRKSSASNPSGDCVEVAGLDGGAVAVRNSRDPLGPALVYTRAEIAAFVRGVRLGEFDDLT</sequence>
<feature type="domain" description="DUF397" evidence="2">
    <location>
        <begin position="44"/>
        <end position="96"/>
    </location>
</feature>
<name>F4D0X9_PSEUX</name>
<evidence type="ECO:0000313" key="4">
    <source>
        <dbReference type="Proteomes" id="UP000007809"/>
    </source>
</evidence>
<dbReference type="AlphaFoldDB" id="F4D0X9"/>
<gene>
    <name evidence="3" type="ordered locus">Psed_3661</name>
</gene>
<dbReference type="KEGG" id="pdx:Psed_3661"/>
<dbReference type="Pfam" id="PF04149">
    <property type="entry name" value="DUF397"/>
    <property type="match status" value="1"/>
</dbReference>
<keyword evidence="4" id="KW-1185">Reference proteome</keyword>
<protein>
    <recommendedName>
        <fullName evidence="2">DUF397 domain-containing protein</fullName>
    </recommendedName>
</protein>
<dbReference type="Proteomes" id="UP000007809">
    <property type="component" value="Chromosome"/>
</dbReference>
<evidence type="ECO:0000259" key="2">
    <source>
        <dbReference type="Pfam" id="PF04149"/>
    </source>
</evidence>
<evidence type="ECO:0000313" key="3">
    <source>
        <dbReference type="EMBL" id="AEA25831.1"/>
    </source>
</evidence>
<dbReference type="OrthoDB" id="4558943at2"/>
<proteinExistence type="predicted"/>